<dbReference type="Gene3D" id="3.40.1360.10">
    <property type="match status" value="1"/>
</dbReference>
<dbReference type="GO" id="GO:0006269">
    <property type="term" value="P:DNA replication, synthesis of primer"/>
    <property type="evidence" value="ECO:0007669"/>
    <property type="project" value="TreeGrafter"/>
</dbReference>
<evidence type="ECO:0000256" key="2">
    <source>
        <dbReference type="ARBA" id="ARBA00022771"/>
    </source>
</evidence>
<evidence type="ECO:0000256" key="4">
    <source>
        <dbReference type="SAM" id="MobiDB-lite"/>
    </source>
</evidence>
<comment type="caution">
    <text evidence="6">The sequence shown here is derived from an EMBL/GenBank/DDBJ whole genome shotgun (WGS) entry which is preliminary data.</text>
</comment>
<dbReference type="AlphaFoldDB" id="A0A1F5YC93"/>
<accession>A0A1F5YC93</accession>
<evidence type="ECO:0000313" key="6">
    <source>
        <dbReference type="EMBL" id="OGF97682.1"/>
    </source>
</evidence>
<dbReference type="GO" id="GO:0005737">
    <property type="term" value="C:cytoplasm"/>
    <property type="evidence" value="ECO:0007669"/>
    <property type="project" value="TreeGrafter"/>
</dbReference>
<dbReference type="Gene3D" id="3.90.980.10">
    <property type="entry name" value="DNA primase, catalytic core, N-terminal domain"/>
    <property type="match status" value="1"/>
</dbReference>
<dbReference type="InterPro" id="IPR036977">
    <property type="entry name" value="DNA_primase_Znf_CHC2"/>
</dbReference>
<keyword evidence="2" id="KW-0863">Zinc-finger</keyword>
<protein>
    <recommendedName>
        <fullName evidence="5">Zinc finger CHC2-type domain-containing protein</fullName>
    </recommendedName>
</protein>
<dbReference type="InterPro" id="IPR050219">
    <property type="entry name" value="DnaG_primase"/>
</dbReference>
<dbReference type="Pfam" id="PF13155">
    <property type="entry name" value="Toprim_2"/>
    <property type="match status" value="1"/>
</dbReference>
<evidence type="ECO:0000259" key="5">
    <source>
        <dbReference type="SMART" id="SM00400"/>
    </source>
</evidence>
<dbReference type="SUPFAM" id="SSF56731">
    <property type="entry name" value="DNA primase core"/>
    <property type="match status" value="1"/>
</dbReference>
<feature type="domain" description="Zinc finger CHC2-type" evidence="5">
    <location>
        <begin position="28"/>
        <end position="80"/>
    </location>
</feature>
<keyword evidence="3" id="KW-0862">Zinc</keyword>
<dbReference type="InterPro" id="IPR037068">
    <property type="entry name" value="DNA_primase_core_N_sf"/>
</dbReference>
<keyword evidence="1" id="KW-0479">Metal-binding</keyword>
<gene>
    <name evidence="6" type="ORF">A2Z06_01360</name>
</gene>
<dbReference type="Gene3D" id="3.90.580.10">
    <property type="entry name" value="Zinc finger, CHC2-type domain"/>
    <property type="match status" value="1"/>
</dbReference>
<dbReference type="SUPFAM" id="SSF57783">
    <property type="entry name" value="Zinc beta-ribbon"/>
    <property type="match status" value="1"/>
</dbReference>
<evidence type="ECO:0000256" key="1">
    <source>
        <dbReference type="ARBA" id="ARBA00022723"/>
    </source>
</evidence>
<dbReference type="GO" id="GO:0008270">
    <property type="term" value="F:zinc ion binding"/>
    <property type="evidence" value="ECO:0007669"/>
    <property type="project" value="UniProtKB-KW"/>
</dbReference>
<dbReference type="PANTHER" id="PTHR30313">
    <property type="entry name" value="DNA PRIMASE"/>
    <property type="match status" value="1"/>
</dbReference>
<dbReference type="GO" id="GO:0003677">
    <property type="term" value="F:DNA binding"/>
    <property type="evidence" value="ECO:0007669"/>
    <property type="project" value="InterPro"/>
</dbReference>
<organism evidence="6 7">
    <name type="scientific">Candidatus Glassbacteria bacterium RBG_16_58_8</name>
    <dbReference type="NCBI Taxonomy" id="1817866"/>
    <lineage>
        <taxon>Bacteria</taxon>
        <taxon>Candidatus Glassiibacteriota</taxon>
    </lineage>
</organism>
<name>A0A1F5YC93_9BACT</name>
<dbReference type="PANTHER" id="PTHR30313:SF2">
    <property type="entry name" value="DNA PRIMASE"/>
    <property type="match status" value="1"/>
</dbReference>
<dbReference type="CDD" id="cd01029">
    <property type="entry name" value="TOPRIM_primases"/>
    <property type="match status" value="1"/>
</dbReference>
<dbReference type="InterPro" id="IPR034154">
    <property type="entry name" value="TOPRIM_DnaG/twinkle"/>
</dbReference>
<reference evidence="6 7" key="1">
    <citation type="journal article" date="2016" name="Nat. Commun.">
        <title>Thousands of microbial genomes shed light on interconnected biogeochemical processes in an aquifer system.</title>
        <authorList>
            <person name="Anantharaman K."/>
            <person name="Brown C.T."/>
            <person name="Hug L.A."/>
            <person name="Sharon I."/>
            <person name="Castelle C.J."/>
            <person name="Probst A.J."/>
            <person name="Thomas B.C."/>
            <person name="Singh A."/>
            <person name="Wilkins M.J."/>
            <person name="Karaoz U."/>
            <person name="Brodie E.L."/>
            <person name="Williams K.H."/>
            <person name="Hubbard S.S."/>
            <person name="Banfield J.F."/>
        </authorList>
    </citation>
    <scope>NUCLEOTIDE SEQUENCE [LARGE SCALE GENOMIC DNA]</scope>
</reference>
<proteinExistence type="predicted"/>
<dbReference type="InterPro" id="IPR002694">
    <property type="entry name" value="Znf_CHC2"/>
</dbReference>
<dbReference type="SMART" id="SM00400">
    <property type="entry name" value="ZnF_CHCC"/>
    <property type="match status" value="1"/>
</dbReference>
<sequence length="364" mass="39576">MKDYYRRIREVPILQVAEALGIAVRKDKKALCPFHGDKDPSLAFKGNRFHCFGCMEKGSPIDLVMKIKDLGLEEASEWIGSRFRIFPPDKGSPARSRSRKTPASPLPEKKIALPGAITAASPPGKEVLPAYFDVYEKTIALLPSSGAIAYLEGRGIPRDTAAGYMIRIVEDPGKVLAGLLERFSLELLLSSGVVRKKKDGSPTLQWGEGWIIFPFIGRDGLEAGQIVFLQGRNPLPDGIPKYMELAGGFPRPLYWTAKGMGAPEDGELYLCEGIIDALSAEEMGSPAVAVLGTSALSDTIIRTLLPYRLKILADKDPAGGKFAKEASGRIKEMGGWASVVHLPDGVKDGNEFLLQKIDRKGGRK</sequence>
<dbReference type="Pfam" id="PF01807">
    <property type="entry name" value="Zn_ribbon_DnaG"/>
    <property type="match status" value="1"/>
</dbReference>
<evidence type="ECO:0000313" key="7">
    <source>
        <dbReference type="Proteomes" id="UP000179034"/>
    </source>
</evidence>
<dbReference type="Proteomes" id="UP000179034">
    <property type="component" value="Unassembled WGS sequence"/>
</dbReference>
<feature type="region of interest" description="Disordered" evidence="4">
    <location>
        <begin position="89"/>
        <end position="108"/>
    </location>
</feature>
<dbReference type="GO" id="GO:0003899">
    <property type="term" value="F:DNA-directed RNA polymerase activity"/>
    <property type="evidence" value="ECO:0007669"/>
    <property type="project" value="InterPro"/>
</dbReference>
<evidence type="ECO:0000256" key="3">
    <source>
        <dbReference type="ARBA" id="ARBA00022833"/>
    </source>
</evidence>
<dbReference type="EMBL" id="MFIW01000070">
    <property type="protein sequence ID" value="OGF97682.1"/>
    <property type="molecule type" value="Genomic_DNA"/>
</dbReference>